<dbReference type="RefSeq" id="WP_367992690.1">
    <property type="nucleotide sequence ID" value="NZ_JBFPJR010000009.1"/>
</dbReference>
<dbReference type="Gene3D" id="2.60.40.10">
    <property type="entry name" value="Immunoglobulins"/>
    <property type="match status" value="1"/>
</dbReference>
<keyword evidence="9" id="KW-1185">Reference proteome</keyword>
<gene>
    <name evidence="8" type="ORF">AB3X52_07080</name>
</gene>
<evidence type="ECO:0000259" key="6">
    <source>
        <dbReference type="Pfam" id="PF02210"/>
    </source>
</evidence>
<comment type="similarity">
    <text evidence="2">Belongs to the glycosyl hydrolase 33 family.</text>
</comment>
<dbReference type="InterPro" id="IPR013320">
    <property type="entry name" value="ConA-like_dom_sf"/>
</dbReference>
<dbReference type="CDD" id="cd15482">
    <property type="entry name" value="Sialidase_non-viral"/>
    <property type="match status" value="1"/>
</dbReference>
<keyword evidence="5" id="KW-0732">Signal</keyword>
<feature type="domain" description="Sialidase" evidence="7">
    <location>
        <begin position="79"/>
        <end position="374"/>
    </location>
</feature>
<feature type="domain" description="Laminin G" evidence="6">
    <location>
        <begin position="541"/>
        <end position="663"/>
    </location>
</feature>
<reference evidence="8 9" key="1">
    <citation type="submission" date="2024-07" db="EMBL/GenBank/DDBJ databases">
        <authorList>
            <person name="Lee S."/>
            <person name="Kang M."/>
        </authorList>
    </citation>
    <scope>NUCLEOTIDE SEQUENCE [LARGE SCALE GENOMIC DNA]</scope>
    <source>
        <strain evidence="8 9">DS6</strain>
    </source>
</reference>
<evidence type="ECO:0000259" key="7">
    <source>
        <dbReference type="Pfam" id="PF13088"/>
    </source>
</evidence>
<dbReference type="InterPro" id="IPR026856">
    <property type="entry name" value="Sialidase_fam"/>
</dbReference>
<dbReference type="InterPro" id="IPR036278">
    <property type="entry name" value="Sialidase_sf"/>
</dbReference>
<dbReference type="GO" id="GO:0004308">
    <property type="term" value="F:exo-alpha-sialidase activity"/>
    <property type="evidence" value="ECO:0007669"/>
    <property type="project" value="UniProtKB-EC"/>
</dbReference>
<feature type="chain" id="PRO_5045375473" description="exo-alpha-sialidase" evidence="5">
    <location>
        <begin position="27"/>
        <end position="665"/>
    </location>
</feature>
<dbReference type="Pfam" id="PF02210">
    <property type="entry name" value="Laminin_G_2"/>
    <property type="match status" value="1"/>
</dbReference>
<feature type="region of interest" description="Disordered" evidence="4">
    <location>
        <begin position="30"/>
        <end position="51"/>
    </location>
</feature>
<dbReference type="EMBL" id="JBFPJR010000009">
    <property type="protein sequence ID" value="MEX0427374.1"/>
    <property type="molecule type" value="Genomic_DNA"/>
</dbReference>
<dbReference type="SUPFAM" id="SSF49899">
    <property type="entry name" value="Concanavalin A-like lectins/glucanases"/>
    <property type="match status" value="1"/>
</dbReference>
<name>A0ABV3SWQ9_9ACTN</name>
<dbReference type="SUPFAM" id="SSF50939">
    <property type="entry name" value="Sialidases"/>
    <property type="match status" value="1"/>
</dbReference>
<dbReference type="InterPro" id="IPR011040">
    <property type="entry name" value="Sialidase"/>
</dbReference>
<comment type="caution">
    <text evidence="8">The sequence shown here is derived from an EMBL/GenBank/DDBJ whole genome shotgun (WGS) entry which is preliminary data.</text>
</comment>
<comment type="catalytic activity">
    <reaction evidence="1">
        <text>Hydrolysis of alpha-(2-&gt;3)-, alpha-(2-&gt;6)-, alpha-(2-&gt;8)- glycosidic linkages of terminal sialic acid residues in oligosaccharides, glycoproteins, glycolipids, colominic acid and synthetic substrates.</text>
        <dbReference type="EC" id="3.2.1.18"/>
    </reaction>
</comment>
<dbReference type="EC" id="3.2.1.18" evidence="3"/>
<dbReference type="Proteomes" id="UP001556631">
    <property type="component" value="Unassembled WGS sequence"/>
</dbReference>
<dbReference type="Gene3D" id="2.120.10.10">
    <property type="match status" value="1"/>
</dbReference>
<evidence type="ECO:0000256" key="3">
    <source>
        <dbReference type="ARBA" id="ARBA00012733"/>
    </source>
</evidence>
<protein>
    <recommendedName>
        <fullName evidence="3">exo-alpha-sialidase</fullName>
        <ecNumber evidence="3">3.2.1.18</ecNumber>
    </recommendedName>
</protein>
<keyword evidence="8" id="KW-0378">Hydrolase</keyword>
<dbReference type="InterPro" id="IPR013783">
    <property type="entry name" value="Ig-like_fold"/>
</dbReference>
<evidence type="ECO:0000256" key="2">
    <source>
        <dbReference type="ARBA" id="ARBA00009348"/>
    </source>
</evidence>
<proteinExistence type="inferred from homology"/>
<evidence type="ECO:0000256" key="4">
    <source>
        <dbReference type="SAM" id="MobiDB-lite"/>
    </source>
</evidence>
<evidence type="ECO:0000256" key="1">
    <source>
        <dbReference type="ARBA" id="ARBA00000427"/>
    </source>
</evidence>
<evidence type="ECO:0000313" key="8">
    <source>
        <dbReference type="EMBL" id="MEX0427374.1"/>
    </source>
</evidence>
<dbReference type="InterPro" id="IPR001791">
    <property type="entry name" value="Laminin_G"/>
</dbReference>
<keyword evidence="8" id="KW-0326">Glycosidase</keyword>
<organism evidence="8 9">
    <name type="scientific">Nocardioides eburneus</name>
    <dbReference type="NCBI Taxonomy" id="3231482"/>
    <lineage>
        <taxon>Bacteria</taxon>
        <taxon>Bacillati</taxon>
        <taxon>Actinomycetota</taxon>
        <taxon>Actinomycetes</taxon>
        <taxon>Propionibacteriales</taxon>
        <taxon>Nocardioidaceae</taxon>
        <taxon>Nocardioides</taxon>
    </lineage>
</organism>
<evidence type="ECO:0000256" key="5">
    <source>
        <dbReference type="SAM" id="SignalP"/>
    </source>
</evidence>
<dbReference type="PANTHER" id="PTHR10628">
    <property type="entry name" value="SIALIDASE"/>
    <property type="match status" value="1"/>
</dbReference>
<sequence length="665" mass="69033">MQRPSPFAVAAIAAAALLLVTSPALAAAPHRATSDRTRSPHHASGSVDATGLRKTDLATSGVGSPVYRIAALTVTNRGTLIAAYDARPGMSDLPSNISDVIRRSTDGGRTWTDQQVVQADPAPKGYGDPSLLVDRRTGRIFDFYAAGVNQGFAGSHTGNDPDDPDVLQADYSYSDDDGLTWHHRRITPQIKDPSWGGMFAASGQGIQLSTGPYAGRLVQQYVVRINGANYAASAYSDDDGGTWHMGTPVGPGADENKTVQLANGDVLLDSRATPYRLTALSHDGGQTYSTLTPNADLVDPGDNGSIIRYAPHANPRSPQAHWLLESNNANPSSRENLVVKMSCDDGRTWPVTKVVEPGAAAYSTLTNLPDGRFGLLYERGDYEHITYTSFGRDWLRPACASIASATTAPVVLRSGGGQSLAVTVTNTGDRTQPAGVLRLTPGPGVTGGRARLAPLAPGASRTVRLPVAVAADAAAGPRDLTVTFHQSRGISQGTVPVTLQTGTTVWSTPGPVTADGVHATDESAALPALASLADGMVAVRFRTTQTTPAGVLVSAADPASTVKDLILSVNAGAAYAEIRTATSAYPVRIATGVRVDDGAEHLMTLSVSPSGTTLGVDGHVVGTSSAQAFFNSVSGLGNLTLGANVAANGTRWQFAGTIESVTVTH</sequence>
<feature type="signal peptide" evidence="5">
    <location>
        <begin position="1"/>
        <end position="26"/>
    </location>
</feature>
<dbReference type="Gene3D" id="2.60.120.200">
    <property type="match status" value="1"/>
</dbReference>
<dbReference type="PANTHER" id="PTHR10628:SF30">
    <property type="entry name" value="EXO-ALPHA-SIALIDASE"/>
    <property type="match status" value="1"/>
</dbReference>
<evidence type="ECO:0000313" key="9">
    <source>
        <dbReference type="Proteomes" id="UP001556631"/>
    </source>
</evidence>
<dbReference type="Pfam" id="PF13088">
    <property type="entry name" value="BNR_2"/>
    <property type="match status" value="1"/>
</dbReference>
<accession>A0ABV3SWQ9</accession>